<feature type="region of interest" description="Disordered" evidence="1">
    <location>
        <begin position="158"/>
        <end position="206"/>
    </location>
</feature>
<dbReference type="AlphaFoldDB" id="A0A4Z2F2G1"/>
<evidence type="ECO:0000256" key="1">
    <source>
        <dbReference type="SAM" id="MobiDB-lite"/>
    </source>
</evidence>
<reference evidence="2 3" key="1">
    <citation type="submission" date="2019-03" db="EMBL/GenBank/DDBJ databases">
        <title>First draft genome of Liparis tanakae, snailfish: a comprehensive survey of snailfish specific genes.</title>
        <authorList>
            <person name="Kim W."/>
            <person name="Song I."/>
            <person name="Jeong J.-H."/>
            <person name="Kim D."/>
            <person name="Kim S."/>
            <person name="Ryu S."/>
            <person name="Song J.Y."/>
            <person name="Lee S.K."/>
        </authorList>
    </citation>
    <scope>NUCLEOTIDE SEQUENCE [LARGE SCALE GENOMIC DNA]</scope>
    <source>
        <tissue evidence="2">Muscle</tissue>
    </source>
</reference>
<feature type="compositionally biased region" description="Polar residues" evidence="1">
    <location>
        <begin position="164"/>
        <end position="176"/>
    </location>
</feature>
<dbReference type="Proteomes" id="UP000314294">
    <property type="component" value="Unassembled WGS sequence"/>
</dbReference>
<comment type="caution">
    <text evidence="2">The sequence shown here is derived from an EMBL/GenBank/DDBJ whole genome shotgun (WGS) entry which is preliminary data.</text>
</comment>
<protein>
    <submittedName>
        <fullName evidence="2">Uncharacterized protein</fullName>
    </submittedName>
</protein>
<gene>
    <name evidence="2" type="ORF">EYF80_054597</name>
</gene>
<proteinExistence type="predicted"/>
<evidence type="ECO:0000313" key="3">
    <source>
        <dbReference type="Proteomes" id="UP000314294"/>
    </source>
</evidence>
<evidence type="ECO:0000313" key="2">
    <source>
        <dbReference type="EMBL" id="TNN35238.1"/>
    </source>
</evidence>
<accession>A0A4Z2F2G1</accession>
<keyword evidence="3" id="KW-1185">Reference proteome</keyword>
<feature type="region of interest" description="Disordered" evidence="1">
    <location>
        <begin position="113"/>
        <end position="133"/>
    </location>
</feature>
<organism evidence="2 3">
    <name type="scientific">Liparis tanakae</name>
    <name type="common">Tanaka's snailfish</name>
    <dbReference type="NCBI Taxonomy" id="230148"/>
    <lineage>
        <taxon>Eukaryota</taxon>
        <taxon>Metazoa</taxon>
        <taxon>Chordata</taxon>
        <taxon>Craniata</taxon>
        <taxon>Vertebrata</taxon>
        <taxon>Euteleostomi</taxon>
        <taxon>Actinopterygii</taxon>
        <taxon>Neopterygii</taxon>
        <taxon>Teleostei</taxon>
        <taxon>Neoteleostei</taxon>
        <taxon>Acanthomorphata</taxon>
        <taxon>Eupercaria</taxon>
        <taxon>Perciformes</taxon>
        <taxon>Cottioidei</taxon>
        <taxon>Cottales</taxon>
        <taxon>Liparidae</taxon>
        <taxon>Liparis</taxon>
    </lineage>
</organism>
<sequence length="280" mass="30942">MCRLHHLGAAAAATCTQNNGGAIWNPQGFFRVLPENNHFRGNAFLCVSEFFFCGRNPELPAASWGRGCRWHRVGSSQHNNSGALMRARLPPGPHTGERGGARGIRGVFGPQTIRQLSGPGPSCRGEAQESPLNELTLREQLSRDGLFTCLFENGMMREGAESEGTASKNKPLNYTPETHERNDVDGQAAVPPSRRRGARASSEIPSQRVDFRGKERAALDLCAWRSPCTRLPHRHRVPSSVQQFPPPCHERPPSAFTWSPSHLLVLSSAARRRCRLRAVR</sequence>
<name>A0A4Z2F2G1_9TELE</name>
<dbReference type="EMBL" id="SRLO01001806">
    <property type="protein sequence ID" value="TNN35238.1"/>
    <property type="molecule type" value="Genomic_DNA"/>
</dbReference>